<evidence type="ECO:0000313" key="1">
    <source>
        <dbReference type="EMBL" id="GEC16962.1"/>
    </source>
</evidence>
<comment type="caution">
    <text evidence="1">The sequence shown here is derived from an EMBL/GenBank/DDBJ whole genome shotgun (WGS) entry which is preliminary data.</text>
</comment>
<dbReference type="Proteomes" id="UP000318825">
    <property type="component" value="Unassembled WGS sequence"/>
</dbReference>
<name>A0A4Y3WD67_NITWI</name>
<reference evidence="1 2" key="1">
    <citation type="submission" date="2019-06" db="EMBL/GenBank/DDBJ databases">
        <title>Whole genome shotgun sequence of Nitrobacter winogradskyi NBRC 14297.</title>
        <authorList>
            <person name="Hosoyama A."/>
            <person name="Uohara A."/>
            <person name="Ohji S."/>
            <person name="Ichikawa N."/>
        </authorList>
    </citation>
    <scope>NUCLEOTIDE SEQUENCE [LARGE SCALE GENOMIC DNA]</scope>
    <source>
        <strain evidence="1 2">NBRC 14297</strain>
    </source>
</reference>
<gene>
    <name evidence="1" type="ORF">NWI01_28540</name>
</gene>
<protein>
    <submittedName>
        <fullName evidence="1">Uncharacterized protein</fullName>
    </submittedName>
</protein>
<dbReference type="AlphaFoldDB" id="A0A4Y3WD67"/>
<accession>A0A4Y3WD67</accession>
<organism evidence="1 2">
    <name type="scientific">Nitrobacter winogradskyi</name>
    <name type="common">Nitrobacter agilis</name>
    <dbReference type="NCBI Taxonomy" id="913"/>
    <lineage>
        <taxon>Bacteria</taxon>
        <taxon>Pseudomonadati</taxon>
        <taxon>Pseudomonadota</taxon>
        <taxon>Alphaproteobacteria</taxon>
        <taxon>Hyphomicrobiales</taxon>
        <taxon>Nitrobacteraceae</taxon>
        <taxon>Nitrobacter</taxon>
    </lineage>
</organism>
<dbReference type="EMBL" id="BJNF01000085">
    <property type="protein sequence ID" value="GEC16962.1"/>
    <property type="molecule type" value="Genomic_DNA"/>
</dbReference>
<proteinExistence type="predicted"/>
<dbReference type="AntiFam" id="ANF00105">
    <property type="entry name" value="Shadow ORF (opposite purF)"/>
</dbReference>
<sequence>MADSGAAGKTLDHLAAGEGIADKSEPAFGMEAVAVEGHDSGRFLAAVLESMKAERGDRRGFRMAKNAEHAALLAQRVAVKIEISLGIVGGSVAGKTLLTVHCASLFDGT</sequence>
<evidence type="ECO:0000313" key="2">
    <source>
        <dbReference type="Proteomes" id="UP000318825"/>
    </source>
</evidence>